<dbReference type="AlphaFoldDB" id="A0A1V9X4A7"/>
<reference evidence="2 3" key="1">
    <citation type="journal article" date="2017" name="Gigascience">
        <title>Draft genome of the honey bee ectoparasitic mite, Tropilaelaps mercedesae, is shaped by the parasitic life history.</title>
        <authorList>
            <person name="Dong X."/>
            <person name="Armstrong S.D."/>
            <person name="Xia D."/>
            <person name="Makepeace B.L."/>
            <person name="Darby A.C."/>
            <person name="Kadowaki T."/>
        </authorList>
    </citation>
    <scope>NUCLEOTIDE SEQUENCE [LARGE SCALE GENOMIC DNA]</scope>
    <source>
        <strain evidence="2">Wuxi-XJTLU</strain>
    </source>
</reference>
<dbReference type="InterPro" id="IPR036691">
    <property type="entry name" value="Endo/exonu/phosph_ase_sf"/>
</dbReference>
<accession>A0A1V9X4A7</accession>
<comment type="caution">
    <text evidence="2">The sequence shown here is derived from an EMBL/GenBank/DDBJ whole genome shotgun (WGS) entry which is preliminary data.</text>
</comment>
<dbReference type="SUPFAM" id="SSF56219">
    <property type="entry name" value="DNase I-like"/>
    <property type="match status" value="1"/>
</dbReference>
<evidence type="ECO:0000313" key="2">
    <source>
        <dbReference type="EMBL" id="OQR68213.1"/>
    </source>
</evidence>
<dbReference type="Gene3D" id="3.60.10.10">
    <property type="entry name" value="Endonuclease/exonuclease/phosphatase"/>
    <property type="match status" value="1"/>
</dbReference>
<evidence type="ECO:0000259" key="1">
    <source>
        <dbReference type="Pfam" id="PF14529"/>
    </source>
</evidence>
<dbReference type="InParanoid" id="A0A1V9X4A7"/>
<feature type="non-terminal residue" evidence="2">
    <location>
        <position position="1"/>
    </location>
</feature>
<evidence type="ECO:0000313" key="3">
    <source>
        <dbReference type="Proteomes" id="UP000192247"/>
    </source>
</evidence>
<feature type="domain" description="Endonuclease/exonuclease/phosphatase" evidence="1">
    <location>
        <begin position="9"/>
        <end position="97"/>
    </location>
</feature>
<name>A0A1V9X4A7_9ACAR</name>
<dbReference type="STRING" id="418985.A0A1V9X4A7"/>
<sequence length="106" mass="12186">NVEERNQRNKLLIIAGDLNSAAASWDSLRPNERGSELEEWMAREGLEVVNVGKVATFNRRDQEAHIDVTIANERALRHICKWRVQTEHESLSDHLYIGYTVRTEGT</sequence>
<dbReference type="Pfam" id="PF14529">
    <property type="entry name" value="Exo_endo_phos_2"/>
    <property type="match status" value="1"/>
</dbReference>
<dbReference type="InterPro" id="IPR005135">
    <property type="entry name" value="Endo/exonuclease/phosphatase"/>
</dbReference>
<protein>
    <recommendedName>
        <fullName evidence="1">Endonuclease/exonuclease/phosphatase domain-containing protein</fullName>
    </recommendedName>
</protein>
<proteinExistence type="predicted"/>
<organism evidence="2 3">
    <name type="scientific">Tropilaelaps mercedesae</name>
    <dbReference type="NCBI Taxonomy" id="418985"/>
    <lineage>
        <taxon>Eukaryota</taxon>
        <taxon>Metazoa</taxon>
        <taxon>Ecdysozoa</taxon>
        <taxon>Arthropoda</taxon>
        <taxon>Chelicerata</taxon>
        <taxon>Arachnida</taxon>
        <taxon>Acari</taxon>
        <taxon>Parasitiformes</taxon>
        <taxon>Mesostigmata</taxon>
        <taxon>Gamasina</taxon>
        <taxon>Dermanyssoidea</taxon>
        <taxon>Laelapidae</taxon>
        <taxon>Tropilaelaps</taxon>
    </lineage>
</organism>
<dbReference type="Proteomes" id="UP000192247">
    <property type="component" value="Unassembled WGS sequence"/>
</dbReference>
<keyword evidence="3" id="KW-1185">Reference proteome</keyword>
<gene>
    <name evidence="2" type="ORF">BIW11_13053</name>
</gene>
<dbReference type="EMBL" id="MNPL01025630">
    <property type="protein sequence ID" value="OQR68213.1"/>
    <property type="molecule type" value="Genomic_DNA"/>
</dbReference>
<dbReference type="OrthoDB" id="415822at2759"/>
<dbReference type="GO" id="GO:0003824">
    <property type="term" value="F:catalytic activity"/>
    <property type="evidence" value="ECO:0007669"/>
    <property type="project" value="InterPro"/>
</dbReference>